<evidence type="ECO:0000256" key="1">
    <source>
        <dbReference type="ARBA" id="ARBA00004651"/>
    </source>
</evidence>
<dbReference type="EMBL" id="VLLL01000005">
    <property type="protein sequence ID" value="TWJ16376.1"/>
    <property type="molecule type" value="Genomic_DNA"/>
</dbReference>
<keyword evidence="5 7" id="KW-0472">Membrane</keyword>
<keyword evidence="10" id="KW-1185">Reference proteome</keyword>
<feature type="transmembrane region" description="Helical" evidence="7">
    <location>
        <begin position="419"/>
        <end position="442"/>
    </location>
</feature>
<dbReference type="GO" id="GO:0022857">
    <property type="term" value="F:transmembrane transporter activity"/>
    <property type="evidence" value="ECO:0007669"/>
    <property type="project" value="TreeGrafter"/>
</dbReference>
<reference evidence="9 10" key="1">
    <citation type="journal article" date="2013" name="Stand. Genomic Sci.">
        <title>Genomic Encyclopedia of Type Strains, Phase I: The one thousand microbial genomes (KMG-I) project.</title>
        <authorList>
            <person name="Kyrpides N.C."/>
            <person name="Woyke T."/>
            <person name="Eisen J.A."/>
            <person name="Garrity G."/>
            <person name="Lilburn T.G."/>
            <person name="Beck B.J."/>
            <person name="Whitman W.B."/>
            <person name="Hugenholtz P."/>
            <person name="Klenk H.P."/>
        </authorList>
    </citation>
    <scope>NUCLEOTIDE SEQUENCE [LARGE SCALE GENOMIC DNA]</scope>
    <source>
        <strain evidence="9 10">DSM 45044</strain>
    </source>
</reference>
<comment type="caution">
    <text evidence="9">The sequence shown here is derived from an EMBL/GenBank/DDBJ whole genome shotgun (WGS) entry which is preliminary data.</text>
</comment>
<evidence type="ECO:0000256" key="7">
    <source>
        <dbReference type="SAM" id="Phobius"/>
    </source>
</evidence>
<dbReference type="Pfam" id="PF02687">
    <property type="entry name" value="FtsX"/>
    <property type="match status" value="2"/>
</dbReference>
<evidence type="ECO:0000256" key="2">
    <source>
        <dbReference type="ARBA" id="ARBA00022475"/>
    </source>
</evidence>
<feature type="domain" description="ABC3 transporter permease C-terminal" evidence="8">
    <location>
        <begin position="254"/>
        <end position="371"/>
    </location>
</feature>
<evidence type="ECO:0000256" key="5">
    <source>
        <dbReference type="ARBA" id="ARBA00023136"/>
    </source>
</evidence>
<feature type="transmembrane region" description="Helical" evidence="7">
    <location>
        <begin position="346"/>
        <end position="364"/>
    </location>
</feature>
<dbReference type="InterPro" id="IPR003838">
    <property type="entry name" value="ABC3_permease_C"/>
</dbReference>
<dbReference type="OrthoDB" id="3207485at2"/>
<feature type="transmembrane region" description="Helical" evidence="7">
    <location>
        <begin position="297"/>
        <end position="326"/>
    </location>
</feature>
<comment type="similarity">
    <text evidence="6">Belongs to the ABC-4 integral membrane protein family.</text>
</comment>
<feature type="transmembrane region" description="Helical" evidence="7">
    <location>
        <begin position="248"/>
        <end position="276"/>
    </location>
</feature>
<feature type="domain" description="ABC3 transporter permease C-terminal" evidence="8">
    <location>
        <begin position="649"/>
        <end position="768"/>
    </location>
</feature>
<evidence type="ECO:0000313" key="9">
    <source>
        <dbReference type="EMBL" id="TWJ16376.1"/>
    </source>
</evidence>
<name>A0A562VER0_9ACTN</name>
<comment type="subcellular location">
    <subcellularLocation>
        <location evidence="1">Cell membrane</location>
        <topology evidence="1">Multi-pass membrane protein</topology>
    </subcellularLocation>
</comment>
<protein>
    <submittedName>
        <fullName evidence="9">Putative ABC transport system permease protein</fullName>
    </submittedName>
</protein>
<dbReference type="GO" id="GO:0005886">
    <property type="term" value="C:plasma membrane"/>
    <property type="evidence" value="ECO:0007669"/>
    <property type="project" value="UniProtKB-SubCell"/>
</dbReference>
<feature type="transmembrane region" description="Helical" evidence="7">
    <location>
        <begin position="642"/>
        <end position="666"/>
    </location>
</feature>
<dbReference type="InterPro" id="IPR050250">
    <property type="entry name" value="Macrolide_Exporter_MacB"/>
</dbReference>
<feature type="transmembrane region" description="Helical" evidence="7">
    <location>
        <begin position="697"/>
        <end position="724"/>
    </location>
</feature>
<gene>
    <name evidence="9" type="ORF">LX16_2105</name>
</gene>
<dbReference type="RefSeq" id="WP_147136695.1">
    <property type="nucleotide sequence ID" value="NZ_BAABIJ010000001.1"/>
</dbReference>
<accession>A0A562VER0</accession>
<feature type="transmembrane region" description="Helical" evidence="7">
    <location>
        <begin position="744"/>
        <end position="763"/>
    </location>
</feature>
<evidence type="ECO:0000313" key="10">
    <source>
        <dbReference type="Proteomes" id="UP000321617"/>
    </source>
</evidence>
<evidence type="ECO:0000256" key="3">
    <source>
        <dbReference type="ARBA" id="ARBA00022692"/>
    </source>
</evidence>
<keyword evidence="4 7" id="KW-1133">Transmembrane helix</keyword>
<dbReference type="PANTHER" id="PTHR30572">
    <property type="entry name" value="MEMBRANE COMPONENT OF TRANSPORTER-RELATED"/>
    <property type="match status" value="1"/>
</dbReference>
<sequence length="778" mass="80009">MTATWRVARAAVGRRRMQTVIIGVVVFLSSATLVVALALVSAASGPFARAFEQQRGAHAVVTFDLAAASVDEVAATADASGVTAAAGPFGVTVVRVPYGVDIPGMMGGPLTVAGRASPGGDVDRLDLWKGRWPQRPGEIVLNRPPSYDREDFHPEGVSFEGPDGAALTIVGYAHSLSRSADAWATPEQVSRWRPTAAQMLFRFSAHDTAAQVAQGVASATAGPAEDAVAATQSYLVVKESVSAGPGRYVVFLTAFGILGLVVAVLMVANVVGGAVVSGMRHIGVLKSLGFTPSQVMWVYLLMVTIPAVAGTVPGTVLGDVGAQLLLSESFRASGLGVVSADRWVDVAVLLGVPSLVAAVAAVPASRARRLSATETISAGALPRDGRAARAQRWLAGRRLPRAMSLGLGLSLARPGRTGLTLAAIVLGITTASLATGLVVTVVNHGEVSARSEAVQVRVLPGDPEVGEVAPSQNGEGSRELLGGLPGVVEVVANLYVPVTVVGMNGGIDAEFLRGDSTVMGYPEQLVEGEWFTAPGDVVVTSRLARERGIAVGDRFVVAVEDSRTEVRVVGMIMGGDHAVLYGDVSTLARLGPVDVDLDRRVQYEVRLAPDTDPAAYAAAVTAADPGLIPRVEGGPSSYTVTIAGLSTTVTVLLGTVAALGVFHTVVLNARERRRDIGVLKSIGMTPRQVTTMMVTSMAWLGVVGGVVGIGLGVAVHAVVVPVAAEAAALDVPVSLLRVWDAPMLVLPAVAGVLIAAAGAYLPARAAARAPIATALRTE</sequence>
<evidence type="ECO:0000256" key="4">
    <source>
        <dbReference type="ARBA" id="ARBA00022989"/>
    </source>
</evidence>
<proteinExistence type="inferred from homology"/>
<evidence type="ECO:0000256" key="6">
    <source>
        <dbReference type="ARBA" id="ARBA00038076"/>
    </source>
</evidence>
<organism evidence="9 10">
    <name type="scientific">Stackebrandtia albiflava</name>
    <dbReference type="NCBI Taxonomy" id="406432"/>
    <lineage>
        <taxon>Bacteria</taxon>
        <taxon>Bacillati</taxon>
        <taxon>Actinomycetota</taxon>
        <taxon>Actinomycetes</taxon>
        <taxon>Glycomycetales</taxon>
        <taxon>Glycomycetaceae</taxon>
        <taxon>Stackebrandtia</taxon>
    </lineage>
</organism>
<dbReference type="PANTHER" id="PTHR30572:SF4">
    <property type="entry name" value="ABC TRANSPORTER PERMEASE YTRF"/>
    <property type="match status" value="1"/>
</dbReference>
<dbReference type="Proteomes" id="UP000321617">
    <property type="component" value="Unassembled WGS sequence"/>
</dbReference>
<dbReference type="AlphaFoldDB" id="A0A562VER0"/>
<keyword evidence="2" id="KW-1003">Cell membrane</keyword>
<keyword evidence="3 7" id="KW-0812">Transmembrane</keyword>
<evidence type="ECO:0000259" key="8">
    <source>
        <dbReference type="Pfam" id="PF02687"/>
    </source>
</evidence>